<evidence type="ECO:0000313" key="2">
    <source>
        <dbReference type="Proteomes" id="UP000054928"/>
    </source>
</evidence>
<protein>
    <submittedName>
        <fullName evidence="1">Uncharacterized protein</fullName>
    </submittedName>
</protein>
<sequence>MSFKYPRRESLCSVENSELYLQMPSKYPRQDLLRSVANSEPSLQMLSKSMACVLDTKALLQVIAHYNGPCRTSRSASARR</sequence>
<dbReference type="GeneID" id="36401733"/>
<dbReference type="RefSeq" id="XP_024585251.1">
    <property type="nucleotide sequence ID" value="XM_024720009.1"/>
</dbReference>
<dbReference type="AlphaFoldDB" id="A0A0P1B3I6"/>
<accession>A0A0P1B3I6</accession>
<dbReference type="EMBL" id="CCYD01003042">
    <property type="protein sequence ID" value="CEG48882.1"/>
    <property type="molecule type" value="Genomic_DNA"/>
</dbReference>
<evidence type="ECO:0000313" key="1">
    <source>
        <dbReference type="EMBL" id="CEG48882.1"/>
    </source>
</evidence>
<reference evidence="2" key="1">
    <citation type="submission" date="2014-09" db="EMBL/GenBank/DDBJ databases">
        <authorList>
            <person name="Sharma Rahul"/>
            <person name="Thines Marco"/>
        </authorList>
    </citation>
    <scope>NUCLEOTIDE SEQUENCE [LARGE SCALE GENOMIC DNA]</scope>
</reference>
<keyword evidence="2" id="KW-1185">Reference proteome</keyword>
<organism evidence="1 2">
    <name type="scientific">Plasmopara halstedii</name>
    <name type="common">Downy mildew of sunflower</name>
    <dbReference type="NCBI Taxonomy" id="4781"/>
    <lineage>
        <taxon>Eukaryota</taxon>
        <taxon>Sar</taxon>
        <taxon>Stramenopiles</taxon>
        <taxon>Oomycota</taxon>
        <taxon>Peronosporomycetes</taxon>
        <taxon>Peronosporales</taxon>
        <taxon>Peronosporaceae</taxon>
        <taxon>Plasmopara</taxon>
    </lineage>
</organism>
<name>A0A0P1B3I6_PLAHL</name>
<dbReference type="Proteomes" id="UP000054928">
    <property type="component" value="Unassembled WGS sequence"/>
</dbReference>
<proteinExistence type="predicted"/>